<dbReference type="Proteomes" id="UP001147733">
    <property type="component" value="Unassembled WGS sequence"/>
</dbReference>
<comment type="caution">
    <text evidence="1">The sequence shown here is derived from an EMBL/GenBank/DDBJ whole genome shotgun (WGS) entry which is preliminary data.</text>
</comment>
<dbReference type="EMBL" id="JAPQKT010000002">
    <property type="protein sequence ID" value="KAJ5240319.1"/>
    <property type="molecule type" value="Genomic_DNA"/>
</dbReference>
<keyword evidence="2" id="KW-1185">Reference proteome</keyword>
<organism evidence="1 2">
    <name type="scientific">Penicillium citrinum</name>
    <dbReference type="NCBI Taxonomy" id="5077"/>
    <lineage>
        <taxon>Eukaryota</taxon>
        <taxon>Fungi</taxon>
        <taxon>Dikarya</taxon>
        <taxon>Ascomycota</taxon>
        <taxon>Pezizomycotina</taxon>
        <taxon>Eurotiomycetes</taxon>
        <taxon>Eurotiomycetidae</taxon>
        <taxon>Eurotiales</taxon>
        <taxon>Aspergillaceae</taxon>
        <taxon>Penicillium</taxon>
    </lineage>
</organism>
<sequence length="172" mass="19684">MEHSKLEYNASEHDDLFSVPSAENVAEQWLSNEFVMPQSTRPQALREDPQMMLEGLQGQMESNDPATTVDSHLLKLYSTLWETYSAKKAHMKRVESENEALRATNIHLCQERVCLQRRLASQEAMLIYFGEAFEKIRRGIFSVFQDWETGSSELSPVGCSAQDNCEDTQFAQ</sequence>
<proteinExistence type="predicted"/>
<dbReference type="OrthoDB" id="4323916at2759"/>
<gene>
    <name evidence="1" type="ORF">N7469_001910</name>
</gene>
<name>A0A9W9P994_PENCI</name>
<protein>
    <submittedName>
        <fullName evidence="1">Uncharacterized protein</fullName>
    </submittedName>
</protein>
<reference evidence="1" key="1">
    <citation type="submission" date="2022-11" db="EMBL/GenBank/DDBJ databases">
        <authorList>
            <person name="Petersen C."/>
        </authorList>
    </citation>
    <scope>NUCLEOTIDE SEQUENCE</scope>
    <source>
        <strain evidence="1">IBT 23319</strain>
    </source>
</reference>
<accession>A0A9W9P994</accession>
<dbReference type="AlphaFoldDB" id="A0A9W9P994"/>
<dbReference type="RefSeq" id="XP_056503324.1">
    <property type="nucleotide sequence ID" value="XM_056640830.1"/>
</dbReference>
<dbReference type="GeneID" id="81379997"/>
<evidence type="ECO:0000313" key="1">
    <source>
        <dbReference type="EMBL" id="KAJ5240319.1"/>
    </source>
</evidence>
<evidence type="ECO:0000313" key="2">
    <source>
        <dbReference type="Proteomes" id="UP001147733"/>
    </source>
</evidence>
<reference evidence="1" key="2">
    <citation type="journal article" date="2023" name="IMA Fungus">
        <title>Comparative genomic study of the Penicillium genus elucidates a diverse pangenome and 15 lateral gene transfer events.</title>
        <authorList>
            <person name="Petersen C."/>
            <person name="Sorensen T."/>
            <person name="Nielsen M.R."/>
            <person name="Sondergaard T.E."/>
            <person name="Sorensen J.L."/>
            <person name="Fitzpatrick D.A."/>
            <person name="Frisvad J.C."/>
            <person name="Nielsen K.L."/>
        </authorList>
    </citation>
    <scope>NUCLEOTIDE SEQUENCE</scope>
    <source>
        <strain evidence="1">IBT 23319</strain>
    </source>
</reference>